<dbReference type="Proteomes" id="UP000256310">
    <property type="component" value="Unassembled WGS sequence"/>
</dbReference>
<comment type="pathway">
    <text evidence="1">Lipid metabolism.</text>
</comment>
<dbReference type="RefSeq" id="WP_116236435.1">
    <property type="nucleotide sequence ID" value="NZ_QRDP01000004.1"/>
</dbReference>
<dbReference type="OrthoDB" id="5290997at2"/>
<name>A0A3D9FH59_9SPHN</name>
<evidence type="ECO:0000256" key="3">
    <source>
        <dbReference type="ARBA" id="ARBA00023315"/>
    </source>
</evidence>
<keyword evidence="2 5" id="KW-0808">Transferase</keyword>
<keyword evidence="3 5" id="KW-0012">Acyltransferase</keyword>
<evidence type="ECO:0000256" key="2">
    <source>
        <dbReference type="ARBA" id="ARBA00022679"/>
    </source>
</evidence>
<accession>A0A3D9FH59</accession>
<dbReference type="EMBL" id="QRDP01000004">
    <property type="protein sequence ID" value="RED17125.1"/>
    <property type="molecule type" value="Genomic_DNA"/>
</dbReference>
<dbReference type="SMART" id="SM00563">
    <property type="entry name" value="PlsC"/>
    <property type="match status" value="1"/>
</dbReference>
<dbReference type="GO" id="GO:0006654">
    <property type="term" value="P:phosphatidic acid biosynthetic process"/>
    <property type="evidence" value="ECO:0007669"/>
    <property type="project" value="TreeGrafter"/>
</dbReference>
<gene>
    <name evidence="5" type="ORF">DFR46_2163</name>
</gene>
<dbReference type="InterPro" id="IPR002123">
    <property type="entry name" value="Plipid/glycerol_acylTrfase"/>
</dbReference>
<sequence>MAAIRTLLFILLFYGLTIPWVMAALIGAALGDGPMHNVIFGWVRFHRWCARWILGIRVRIEGAIPEGQYLFAAKHQAMFETLDFLNLLDTPAPVLKKELTAIPGWGWLATRYGGIAVDRAGGAAAMRAMLKRTRAVLADGRSVVIFPEGTRVLPGETPPLQAGFAGLYKMFGLPVVPIAIESGHVWPRKGWIKYPGVVTYRFFDPIPTGLPRAEIEARVHAEINSLESGRE</sequence>
<organism evidence="5 6">
    <name type="scientific">Parasphingopyxis lamellibrachiae</name>
    <dbReference type="NCBI Taxonomy" id="680125"/>
    <lineage>
        <taxon>Bacteria</taxon>
        <taxon>Pseudomonadati</taxon>
        <taxon>Pseudomonadota</taxon>
        <taxon>Alphaproteobacteria</taxon>
        <taxon>Sphingomonadales</taxon>
        <taxon>Sphingomonadaceae</taxon>
        <taxon>Parasphingopyxis</taxon>
    </lineage>
</organism>
<evidence type="ECO:0000256" key="1">
    <source>
        <dbReference type="ARBA" id="ARBA00005189"/>
    </source>
</evidence>
<dbReference type="AlphaFoldDB" id="A0A3D9FH59"/>
<evidence type="ECO:0000313" key="6">
    <source>
        <dbReference type="Proteomes" id="UP000256310"/>
    </source>
</evidence>
<comment type="caution">
    <text evidence="5">The sequence shown here is derived from an EMBL/GenBank/DDBJ whole genome shotgun (WGS) entry which is preliminary data.</text>
</comment>
<keyword evidence="6" id="KW-1185">Reference proteome</keyword>
<dbReference type="Pfam" id="PF01553">
    <property type="entry name" value="Acyltransferase"/>
    <property type="match status" value="1"/>
</dbReference>
<dbReference type="PANTHER" id="PTHR10434:SF40">
    <property type="entry name" value="1-ACYL-SN-GLYCEROL-3-PHOSPHATE ACYLTRANSFERASE"/>
    <property type="match status" value="1"/>
</dbReference>
<reference evidence="5 6" key="1">
    <citation type="submission" date="2018-07" db="EMBL/GenBank/DDBJ databases">
        <title>Genomic Encyclopedia of Type Strains, Phase IV (KMG-IV): sequencing the most valuable type-strain genomes for metagenomic binning, comparative biology and taxonomic classification.</title>
        <authorList>
            <person name="Goeker M."/>
        </authorList>
    </citation>
    <scope>NUCLEOTIDE SEQUENCE [LARGE SCALE GENOMIC DNA]</scope>
    <source>
        <strain evidence="5 6">DSM 26725</strain>
    </source>
</reference>
<dbReference type="CDD" id="cd07989">
    <property type="entry name" value="LPLAT_AGPAT-like"/>
    <property type="match status" value="1"/>
</dbReference>
<evidence type="ECO:0000259" key="4">
    <source>
        <dbReference type="SMART" id="SM00563"/>
    </source>
</evidence>
<protein>
    <submittedName>
        <fullName evidence="5">1-acyl-sn-glycerol-3-phosphate acyltransferase</fullName>
    </submittedName>
</protein>
<proteinExistence type="predicted"/>
<dbReference type="GO" id="GO:0003841">
    <property type="term" value="F:1-acylglycerol-3-phosphate O-acyltransferase activity"/>
    <property type="evidence" value="ECO:0007669"/>
    <property type="project" value="TreeGrafter"/>
</dbReference>
<dbReference type="SUPFAM" id="SSF69593">
    <property type="entry name" value="Glycerol-3-phosphate (1)-acyltransferase"/>
    <property type="match status" value="1"/>
</dbReference>
<dbReference type="PANTHER" id="PTHR10434">
    <property type="entry name" value="1-ACYL-SN-GLYCEROL-3-PHOSPHATE ACYLTRANSFERASE"/>
    <property type="match status" value="1"/>
</dbReference>
<evidence type="ECO:0000313" key="5">
    <source>
        <dbReference type="EMBL" id="RED17125.1"/>
    </source>
</evidence>
<feature type="domain" description="Phospholipid/glycerol acyltransferase" evidence="4">
    <location>
        <begin position="69"/>
        <end position="183"/>
    </location>
</feature>